<dbReference type="Proteomes" id="UP000004535">
    <property type="component" value="Unassembled WGS sequence"/>
</dbReference>
<protein>
    <submittedName>
        <fullName evidence="2">Uncharacterized protein</fullName>
    </submittedName>
</protein>
<feature type="region of interest" description="Disordered" evidence="1">
    <location>
        <begin position="26"/>
        <end position="45"/>
    </location>
</feature>
<evidence type="ECO:0000313" key="2">
    <source>
        <dbReference type="EMBL" id="EEE03710.1"/>
    </source>
</evidence>
<comment type="caution">
    <text evidence="2">The sequence shown here is derived from an EMBL/GenBank/DDBJ whole genome shotgun (WGS) entry which is preliminary data.</text>
</comment>
<reference evidence="2 3" key="1">
    <citation type="journal article" date="2012" name="J. Bacteriol.">
        <title>Draft Genome Sequence Determination for Cystic Fibrosis and Chronic Granulomatous Disease Burkholderia multivorans Isolates.</title>
        <authorList>
            <person name="Varga J.J."/>
            <person name="Losada L."/>
            <person name="Zelazny A.M."/>
            <person name="Brinkac L."/>
            <person name="Harkins D."/>
            <person name="Radune D."/>
            <person name="Hostetler J."/>
            <person name="Sampaio E.P."/>
            <person name="Ronning C.M."/>
            <person name="Nierman W.C."/>
            <person name="Greenberg D.E."/>
            <person name="Holland S.M."/>
            <person name="Goldberg J.B."/>
        </authorList>
    </citation>
    <scope>NUCLEOTIDE SEQUENCE [LARGE SCALE GENOMIC DNA]</scope>
    <source>
        <strain evidence="2 3">CGD2</strain>
    </source>
</reference>
<name>B9BZL3_9BURK</name>
<proteinExistence type="predicted"/>
<evidence type="ECO:0000256" key="1">
    <source>
        <dbReference type="SAM" id="MobiDB-lite"/>
    </source>
</evidence>
<dbReference type="EMBL" id="ACFC01000022">
    <property type="protein sequence ID" value="EEE03710.1"/>
    <property type="molecule type" value="Genomic_DNA"/>
</dbReference>
<accession>B9BZL3</accession>
<evidence type="ECO:0000313" key="3">
    <source>
        <dbReference type="Proteomes" id="UP000004535"/>
    </source>
</evidence>
<dbReference type="AlphaFoldDB" id="B9BZL3"/>
<sequence>MRDHRRTAPQGVQGSWPEARAVCVARSRAAGRRAGTAAPAPSAAG</sequence>
<organism evidence="2 3">
    <name type="scientific">Burkholderia multivorans CGD2</name>
    <dbReference type="NCBI Taxonomy" id="513052"/>
    <lineage>
        <taxon>Bacteria</taxon>
        <taxon>Pseudomonadati</taxon>
        <taxon>Pseudomonadota</taxon>
        <taxon>Betaproteobacteria</taxon>
        <taxon>Burkholderiales</taxon>
        <taxon>Burkholderiaceae</taxon>
        <taxon>Burkholderia</taxon>
        <taxon>Burkholderia cepacia complex</taxon>
    </lineage>
</organism>
<gene>
    <name evidence="2" type="ORF">BURMUCGD2_2658</name>
</gene>